<sequence length="219" mass="24025">MPRGPRGGTVEPMFPMPSLEQPAQTEVAAAGEVLRQRHQQPVSVLYLDSGRVLLGVREDGQMRHQLGVVEGPFWLDAASALLDQPCAVDMVADTRVQLRRIPVEEFRRGIDTLPPLARSLVRDMAAGYCQQTELAVSRLAQDAESRCAQWLLRHAQRGADGSLCVTLHQRKRLIAAQLGIAPETLSRVLRHLREHGLIAGTGNVLNLPEPRALQMVASG</sequence>
<dbReference type="PANTHER" id="PTHR24567:SF74">
    <property type="entry name" value="HTH-TYPE TRANSCRIPTIONAL REGULATOR ARCR"/>
    <property type="match status" value="1"/>
</dbReference>
<dbReference type="InterPro" id="IPR012318">
    <property type="entry name" value="HTH_CRP"/>
</dbReference>
<dbReference type="EMBL" id="JAVIZX010000001">
    <property type="protein sequence ID" value="MDR6216310.1"/>
    <property type="molecule type" value="Genomic_DNA"/>
</dbReference>
<dbReference type="InterPro" id="IPR018490">
    <property type="entry name" value="cNMP-bd_dom_sf"/>
</dbReference>
<keyword evidence="6" id="KW-1185">Reference proteome</keyword>
<proteinExistence type="predicted"/>
<dbReference type="InterPro" id="IPR014710">
    <property type="entry name" value="RmlC-like_jellyroll"/>
</dbReference>
<dbReference type="InterPro" id="IPR036390">
    <property type="entry name" value="WH_DNA-bd_sf"/>
</dbReference>
<evidence type="ECO:0000313" key="6">
    <source>
        <dbReference type="Proteomes" id="UP001267710"/>
    </source>
</evidence>
<gene>
    <name evidence="5" type="ORF">QE399_003999</name>
</gene>
<dbReference type="CDD" id="cd00038">
    <property type="entry name" value="CAP_ED"/>
    <property type="match status" value="1"/>
</dbReference>
<dbReference type="InterPro" id="IPR050397">
    <property type="entry name" value="Env_Response_Regulators"/>
</dbReference>
<keyword evidence="1" id="KW-0805">Transcription regulation</keyword>
<evidence type="ECO:0000256" key="3">
    <source>
        <dbReference type="ARBA" id="ARBA00023163"/>
    </source>
</evidence>
<evidence type="ECO:0000256" key="1">
    <source>
        <dbReference type="ARBA" id="ARBA00023015"/>
    </source>
</evidence>
<dbReference type="SUPFAM" id="SSF46785">
    <property type="entry name" value="Winged helix' DNA-binding domain"/>
    <property type="match status" value="1"/>
</dbReference>
<dbReference type="Proteomes" id="UP001267710">
    <property type="component" value="Unassembled WGS sequence"/>
</dbReference>
<dbReference type="Gene3D" id="2.60.120.10">
    <property type="entry name" value="Jelly Rolls"/>
    <property type="match status" value="1"/>
</dbReference>
<dbReference type="Gene3D" id="1.10.10.10">
    <property type="entry name" value="Winged helix-like DNA-binding domain superfamily/Winged helix DNA-binding domain"/>
    <property type="match status" value="1"/>
</dbReference>
<dbReference type="InterPro" id="IPR036388">
    <property type="entry name" value="WH-like_DNA-bd_sf"/>
</dbReference>
<dbReference type="PANTHER" id="PTHR24567">
    <property type="entry name" value="CRP FAMILY TRANSCRIPTIONAL REGULATORY PROTEIN"/>
    <property type="match status" value="1"/>
</dbReference>
<comment type="caution">
    <text evidence="5">The sequence shown here is derived from an EMBL/GenBank/DDBJ whole genome shotgun (WGS) entry which is preliminary data.</text>
</comment>
<dbReference type="SUPFAM" id="SSF51206">
    <property type="entry name" value="cAMP-binding domain-like"/>
    <property type="match status" value="1"/>
</dbReference>
<keyword evidence="3" id="KW-0804">Transcription</keyword>
<dbReference type="SMART" id="SM00419">
    <property type="entry name" value="HTH_CRP"/>
    <property type="match status" value="1"/>
</dbReference>
<dbReference type="Pfam" id="PF13545">
    <property type="entry name" value="HTH_Crp_2"/>
    <property type="match status" value="1"/>
</dbReference>
<evidence type="ECO:0000259" key="4">
    <source>
        <dbReference type="PROSITE" id="PS51063"/>
    </source>
</evidence>
<reference evidence="5 6" key="1">
    <citation type="submission" date="2023-08" db="EMBL/GenBank/DDBJ databases">
        <title>Functional and genomic diversity of the sorghum phyllosphere microbiome.</title>
        <authorList>
            <person name="Shade A."/>
        </authorList>
    </citation>
    <scope>NUCLEOTIDE SEQUENCE [LARGE SCALE GENOMIC DNA]</scope>
    <source>
        <strain evidence="5 6">SORGH_AS_0335</strain>
    </source>
</reference>
<dbReference type="InterPro" id="IPR000595">
    <property type="entry name" value="cNMP-bd_dom"/>
</dbReference>
<protein>
    <submittedName>
        <fullName evidence="5">CRP-like cAMP-binding protein</fullName>
    </submittedName>
</protein>
<feature type="domain" description="HTH crp-type" evidence="4">
    <location>
        <begin position="141"/>
        <end position="211"/>
    </location>
</feature>
<dbReference type="PROSITE" id="PS51063">
    <property type="entry name" value="HTH_CRP_2"/>
    <property type="match status" value="1"/>
</dbReference>
<accession>A0ABU1IGG6</accession>
<organism evidence="5 6">
    <name type="scientific">Paracidovorax wautersii</name>
    <dbReference type="NCBI Taxonomy" id="1177982"/>
    <lineage>
        <taxon>Bacteria</taxon>
        <taxon>Pseudomonadati</taxon>
        <taxon>Pseudomonadota</taxon>
        <taxon>Betaproteobacteria</taxon>
        <taxon>Burkholderiales</taxon>
        <taxon>Comamonadaceae</taxon>
        <taxon>Paracidovorax</taxon>
    </lineage>
</organism>
<evidence type="ECO:0000313" key="5">
    <source>
        <dbReference type="EMBL" id="MDR6216310.1"/>
    </source>
</evidence>
<evidence type="ECO:0000256" key="2">
    <source>
        <dbReference type="ARBA" id="ARBA00023125"/>
    </source>
</evidence>
<name>A0ABU1IGG6_9BURK</name>
<keyword evidence="2" id="KW-0238">DNA-binding</keyword>